<keyword evidence="1" id="KW-0343">GTPase activation</keyword>
<dbReference type="PROSITE" id="PS50086">
    <property type="entry name" value="TBC_RABGAP"/>
    <property type="match status" value="1"/>
</dbReference>
<evidence type="ECO:0000256" key="1">
    <source>
        <dbReference type="ARBA" id="ARBA00022468"/>
    </source>
</evidence>
<dbReference type="FunFam" id="1.10.8.270:FF:000004">
    <property type="entry name" value="TBC1 domain family, member 22B"/>
    <property type="match status" value="1"/>
</dbReference>
<dbReference type="STRING" id="595528.A0A0D2WHV9"/>
<dbReference type="Gene3D" id="1.10.8.270">
    <property type="entry name" value="putative rabgap domain of human tbc1 domain family member 14 like domains"/>
    <property type="match status" value="1"/>
</dbReference>
<dbReference type="GO" id="GO:0071889">
    <property type="term" value="F:14-3-3 protein binding"/>
    <property type="evidence" value="ECO:0007669"/>
    <property type="project" value="UniProtKB-ARBA"/>
</dbReference>
<keyword evidence="2" id="KW-0597">Phosphoprotein</keyword>
<dbReference type="SUPFAM" id="SSF47923">
    <property type="entry name" value="Ypt/Rab-GAP domain of gyp1p"/>
    <property type="match status" value="2"/>
</dbReference>
<dbReference type="GO" id="GO:0005096">
    <property type="term" value="F:GTPase activator activity"/>
    <property type="evidence" value="ECO:0007669"/>
    <property type="project" value="UniProtKB-KW"/>
</dbReference>
<feature type="compositionally biased region" description="Low complexity" evidence="3">
    <location>
        <begin position="155"/>
        <end position="200"/>
    </location>
</feature>
<feature type="region of interest" description="Disordered" evidence="3">
    <location>
        <begin position="99"/>
        <end position="261"/>
    </location>
</feature>
<dbReference type="Gene3D" id="1.10.10.750">
    <property type="entry name" value="Ypt/Rab-GAP domain of gyp1p, domain 1"/>
    <property type="match status" value="1"/>
</dbReference>
<feature type="domain" description="Rab-GAP TBC" evidence="4">
    <location>
        <begin position="293"/>
        <end position="543"/>
    </location>
</feature>
<feature type="region of interest" description="Disordered" evidence="3">
    <location>
        <begin position="1"/>
        <end position="80"/>
    </location>
</feature>
<feature type="compositionally biased region" description="Low complexity" evidence="3">
    <location>
        <begin position="120"/>
        <end position="135"/>
    </location>
</feature>
<dbReference type="EMBL" id="KE346360">
    <property type="protein sequence ID" value="KJE88418.1"/>
    <property type="molecule type" value="Genomic_DNA"/>
</dbReference>
<dbReference type="FunFam" id="1.10.10.750:FF:000009">
    <property type="entry name" value="TBC1 domain family member 22A"/>
    <property type="match status" value="1"/>
</dbReference>
<organism evidence="5 6">
    <name type="scientific">Capsaspora owczarzaki (strain ATCC 30864)</name>
    <dbReference type="NCBI Taxonomy" id="595528"/>
    <lineage>
        <taxon>Eukaryota</taxon>
        <taxon>Filasterea</taxon>
        <taxon>Capsaspora</taxon>
    </lineage>
</organism>
<keyword evidence="6" id="KW-1185">Reference proteome</keyword>
<dbReference type="OrthoDB" id="26371at2759"/>
<accession>A0A0D2WHV9</accession>
<sequence>MSDVSSPRPGKAGASAAAADEGASKPVYGAQFPPLHRGGLAGATGSQSGNGPSGSSNGSLGGSGSGSGSGTGTGLSGGASGVFASVLHAVSGATASLRRGNTKPAVPFDDFQDAAWSADTPGTRTPSPSTTFPPSHVNAAAPASPGAVRNNPPFATASAAAGGSAGGNASTGSAAPPTPSSSSASAAASKPPSIPSTPTARANPAQITNPGSNQPHASGPATTASESDGRGTISRQQSSDRPPIPQTPGKAGSAGSQAELSAERKAGRLEKFRKVLEAPNVDLDALKKLSWSGIPIEVRPTTWQLLSGYLPANSDRRAQTIQRKRDEYRGFVQLYFSEQSKKNNQALYRQIHIDMPRTNPDVVLFQSEKVQEILERILYIWAIRHPASGYVQGMNDLVTPFFTVFLTPHVGDADVESFDISSLPQEALDVIEADCFWCLNKFLDHIQDFYTLAQVGIQKQVMLLKEVVTRVDGTGTLFVLYWLLCLLFAHEVLVRPTAPLNDFLQSHDIQYLQFSFRWMNCLLMRELPHRCVVRMWDTYVAEGDNFAQLHLYVCAAFLVKFSKDLRSKTDFQDVMLFLQSLPTNNWSNDEMELLLSEAFMWKSLFHNAQSHLAATPAKGAVLPHGAGMH</sequence>
<dbReference type="AlphaFoldDB" id="A0A0D2WHV9"/>
<dbReference type="Proteomes" id="UP000008743">
    <property type="component" value="Unassembled WGS sequence"/>
</dbReference>
<dbReference type="PhylomeDB" id="A0A0D2WHV9"/>
<reference evidence="6" key="1">
    <citation type="submission" date="2011-02" db="EMBL/GenBank/DDBJ databases">
        <title>The Genome Sequence of Capsaspora owczarzaki ATCC 30864.</title>
        <authorList>
            <person name="Russ C."/>
            <person name="Cuomo C."/>
            <person name="Burger G."/>
            <person name="Gray M.W."/>
            <person name="Holland P.W.H."/>
            <person name="King N."/>
            <person name="Lang F.B.F."/>
            <person name="Roger A.J."/>
            <person name="Ruiz-Trillo I."/>
            <person name="Young S.K."/>
            <person name="Zeng Q."/>
            <person name="Gargeya S."/>
            <person name="Alvarado L."/>
            <person name="Berlin A."/>
            <person name="Chapman S.B."/>
            <person name="Chen Z."/>
            <person name="Freedman E."/>
            <person name="Gellesch M."/>
            <person name="Goldberg J."/>
            <person name="Griggs A."/>
            <person name="Gujja S."/>
            <person name="Heilman E."/>
            <person name="Heiman D."/>
            <person name="Howarth C."/>
            <person name="Mehta T."/>
            <person name="Neiman D."/>
            <person name="Pearson M."/>
            <person name="Roberts A."/>
            <person name="Saif S."/>
            <person name="Shea T."/>
            <person name="Shenoy N."/>
            <person name="Sisk P."/>
            <person name="Stolte C."/>
            <person name="Sykes S."/>
            <person name="White J."/>
            <person name="Yandava C."/>
            <person name="Haas B."/>
            <person name="Nusbaum C."/>
            <person name="Birren B."/>
        </authorList>
    </citation>
    <scope>NUCLEOTIDE SEQUENCE</scope>
    <source>
        <strain evidence="6">ATCC 30864</strain>
    </source>
</reference>
<dbReference type="InterPro" id="IPR000195">
    <property type="entry name" value="Rab-GAP-TBC_dom"/>
</dbReference>
<evidence type="ECO:0000313" key="6">
    <source>
        <dbReference type="Proteomes" id="UP000008743"/>
    </source>
</evidence>
<dbReference type="FunFam" id="1.10.472.80:FF:000001">
    <property type="entry name" value="TBC1 domain family member 22B"/>
    <property type="match status" value="1"/>
</dbReference>
<feature type="compositionally biased region" description="Polar residues" evidence="3">
    <location>
        <begin position="205"/>
        <end position="226"/>
    </location>
</feature>
<dbReference type="PANTHER" id="PTHR22957">
    <property type="entry name" value="TBC1 DOMAIN FAMILY MEMBER GTPASE-ACTIVATING PROTEIN"/>
    <property type="match status" value="1"/>
</dbReference>
<dbReference type="PANTHER" id="PTHR22957:SF26">
    <property type="entry name" value="LD44506P"/>
    <property type="match status" value="1"/>
</dbReference>
<evidence type="ECO:0000313" key="5">
    <source>
        <dbReference type="EMBL" id="KJE88418.1"/>
    </source>
</evidence>
<protein>
    <submittedName>
        <fullName evidence="5">TBC1 domain family protein</fullName>
    </submittedName>
</protein>
<evidence type="ECO:0000256" key="2">
    <source>
        <dbReference type="ARBA" id="ARBA00022553"/>
    </source>
</evidence>
<evidence type="ECO:0000259" key="4">
    <source>
        <dbReference type="PROSITE" id="PS50086"/>
    </source>
</evidence>
<gene>
    <name evidence="5" type="ORF">CAOG_000076</name>
</gene>
<feature type="compositionally biased region" description="Low complexity" evidence="3">
    <location>
        <begin position="45"/>
        <end position="58"/>
    </location>
</feature>
<feature type="compositionally biased region" description="Low complexity" evidence="3">
    <location>
        <begin position="1"/>
        <end position="26"/>
    </location>
</feature>
<dbReference type="SMART" id="SM00164">
    <property type="entry name" value="TBC"/>
    <property type="match status" value="1"/>
</dbReference>
<dbReference type="InterPro" id="IPR035969">
    <property type="entry name" value="Rab-GAP_TBC_sf"/>
</dbReference>
<evidence type="ECO:0000256" key="3">
    <source>
        <dbReference type="SAM" id="MobiDB-lite"/>
    </source>
</evidence>
<proteinExistence type="predicted"/>
<dbReference type="Pfam" id="PF00566">
    <property type="entry name" value="RabGAP-TBC"/>
    <property type="match status" value="2"/>
</dbReference>
<feature type="compositionally biased region" description="Gly residues" evidence="3">
    <location>
        <begin position="59"/>
        <end position="80"/>
    </location>
</feature>
<dbReference type="FunCoup" id="A0A0D2WHV9">
    <property type="interactions" value="562"/>
</dbReference>
<dbReference type="Gene3D" id="1.10.472.80">
    <property type="entry name" value="Ypt/Rab-GAP domain of gyp1p, domain 3"/>
    <property type="match status" value="1"/>
</dbReference>
<name>A0A0D2WHV9_CAPO3</name>
<dbReference type="InParanoid" id="A0A0D2WHV9"/>